<gene>
    <name evidence="2" type="ORF">SSE37_06329</name>
</gene>
<keyword evidence="3" id="KW-1185">Reference proteome</keyword>
<dbReference type="GO" id="GO:0120147">
    <property type="term" value="F:formylglycine-generating oxidase activity"/>
    <property type="evidence" value="ECO:0007669"/>
    <property type="project" value="TreeGrafter"/>
</dbReference>
<dbReference type="SUPFAM" id="SSF56436">
    <property type="entry name" value="C-type lectin-like"/>
    <property type="match status" value="1"/>
</dbReference>
<dbReference type="InterPro" id="IPR005532">
    <property type="entry name" value="SUMF_dom"/>
</dbReference>
<dbReference type="eggNOG" id="COG1262">
    <property type="taxonomic scope" value="Bacteria"/>
</dbReference>
<dbReference type="Gene3D" id="3.90.1580.10">
    <property type="entry name" value="paralog of FGE (formylglycine-generating enzyme)"/>
    <property type="match status" value="1"/>
</dbReference>
<proteinExistence type="predicted"/>
<evidence type="ECO:0000313" key="3">
    <source>
        <dbReference type="Proteomes" id="UP000005713"/>
    </source>
</evidence>
<dbReference type="Pfam" id="PF03781">
    <property type="entry name" value="FGE-sulfatase"/>
    <property type="match status" value="1"/>
</dbReference>
<dbReference type="InterPro" id="IPR051043">
    <property type="entry name" value="Sulfatase_Mod_Factor_Kinase"/>
</dbReference>
<organism evidence="2 3">
    <name type="scientific">Sagittula stellata (strain ATCC 700073 / DSM 11524 / E-37)</name>
    <dbReference type="NCBI Taxonomy" id="388399"/>
    <lineage>
        <taxon>Bacteria</taxon>
        <taxon>Pseudomonadati</taxon>
        <taxon>Pseudomonadota</taxon>
        <taxon>Alphaproteobacteria</taxon>
        <taxon>Rhodobacterales</taxon>
        <taxon>Roseobacteraceae</taxon>
        <taxon>Sagittula</taxon>
    </lineage>
</organism>
<reference evidence="2 3" key="1">
    <citation type="submission" date="2006-06" db="EMBL/GenBank/DDBJ databases">
        <authorList>
            <person name="Moran M.A."/>
            <person name="Ferriera S."/>
            <person name="Johnson J."/>
            <person name="Kravitz S."/>
            <person name="Beeson K."/>
            <person name="Sutton G."/>
            <person name="Rogers Y.-H."/>
            <person name="Friedman R."/>
            <person name="Frazier M."/>
            <person name="Venter J.C."/>
        </authorList>
    </citation>
    <scope>NUCLEOTIDE SEQUENCE [LARGE SCALE GENOMIC DNA]</scope>
    <source>
        <strain evidence="2 3">E-37</strain>
    </source>
</reference>
<dbReference type="AlphaFoldDB" id="A3K681"/>
<protein>
    <recommendedName>
        <fullName evidence="1">Sulfatase-modifying factor enzyme-like domain-containing protein</fullName>
    </recommendedName>
</protein>
<dbReference type="PANTHER" id="PTHR23150">
    <property type="entry name" value="SULFATASE MODIFYING FACTOR 1, 2"/>
    <property type="match status" value="1"/>
</dbReference>
<name>A3K681_SAGS3</name>
<accession>A3K681</accession>
<evidence type="ECO:0000259" key="1">
    <source>
        <dbReference type="Pfam" id="PF03781"/>
    </source>
</evidence>
<dbReference type="EMBL" id="AAYA01000010">
    <property type="protein sequence ID" value="EBA07231.1"/>
    <property type="molecule type" value="Genomic_DNA"/>
</dbReference>
<feature type="domain" description="Sulfatase-modifying factor enzyme-like" evidence="1">
    <location>
        <begin position="26"/>
        <end position="114"/>
    </location>
</feature>
<dbReference type="Proteomes" id="UP000005713">
    <property type="component" value="Unassembled WGS sequence"/>
</dbReference>
<dbReference type="InterPro" id="IPR016187">
    <property type="entry name" value="CTDL_fold"/>
</dbReference>
<sequence length="116" mass="13207">MNIADYGAPFSWRNFGCEDALGRGAFPVRSLKPDGFGLYHLLGNVWEWAENCYTDHPQAMLPRSLILIEGAEECERRSVRGGGWSDPLTSLSTSNRNWEHPDFRSDTIGFRVLREM</sequence>
<dbReference type="PANTHER" id="PTHR23150:SF19">
    <property type="entry name" value="FORMYLGLYCINE-GENERATING ENZYME"/>
    <property type="match status" value="1"/>
</dbReference>
<comment type="caution">
    <text evidence="2">The sequence shown here is derived from an EMBL/GenBank/DDBJ whole genome shotgun (WGS) entry which is preliminary data.</text>
</comment>
<dbReference type="InterPro" id="IPR042095">
    <property type="entry name" value="SUMF_sf"/>
</dbReference>
<evidence type="ECO:0000313" key="2">
    <source>
        <dbReference type="EMBL" id="EBA07231.1"/>
    </source>
</evidence>